<evidence type="ECO:0000256" key="1">
    <source>
        <dbReference type="SAM" id="MobiDB-lite"/>
    </source>
</evidence>
<proteinExistence type="predicted"/>
<accession>A0ABN7XE48</accession>
<sequence>MENKALNILANAQIKKGHRNKQNRLPECSNRERGQGGLRKRYTNINGNNNDEGRKKL</sequence>
<protein>
    <submittedName>
        <fullName evidence="2">30389_t:CDS:1</fullName>
    </submittedName>
</protein>
<comment type="caution">
    <text evidence="2">The sequence shown here is derived from an EMBL/GenBank/DDBJ whole genome shotgun (WGS) entry which is preliminary data.</text>
</comment>
<reference evidence="2 3" key="1">
    <citation type="submission" date="2021-06" db="EMBL/GenBank/DDBJ databases">
        <authorList>
            <person name="Kallberg Y."/>
            <person name="Tangrot J."/>
            <person name="Rosling A."/>
        </authorList>
    </citation>
    <scope>NUCLEOTIDE SEQUENCE [LARGE SCALE GENOMIC DNA]</scope>
    <source>
        <strain evidence="2 3">120-4 pot B 10/14</strain>
    </source>
</reference>
<dbReference type="Proteomes" id="UP000789901">
    <property type="component" value="Unassembled WGS sequence"/>
</dbReference>
<dbReference type="EMBL" id="CAJVQB010119285">
    <property type="protein sequence ID" value="CAG8853045.1"/>
    <property type="molecule type" value="Genomic_DNA"/>
</dbReference>
<keyword evidence="3" id="KW-1185">Reference proteome</keyword>
<gene>
    <name evidence="2" type="ORF">GMARGA_LOCUS41866</name>
</gene>
<name>A0ABN7XE48_GIGMA</name>
<evidence type="ECO:0000313" key="3">
    <source>
        <dbReference type="Proteomes" id="UP000789901"/>
    </source>
</evidence>
<feature type="region of interest" description="Disordered" evidence="1">
    <location>
        <begin position="14"/>
        <end position="57"/>
    </location>
</feature>
<organism evidence="2 3">
    <name type="scientific">Gigaspora margarita</name>
    <dbReference type="NCBI Taxonomy" id="4874"/>
    <lineage>
        <taxon>Eukaryota</taxon>
        <taxon>Fungi</taxon>
        <taxon>Fungi incertae sedis</taxon>
        <taxon>Mucoromycota</taxon>
        <taxon>Glomeromycotina</taxon>
        <taxon>Glomeromycetes</taxon>
        <taxon>Diversisporales</taxon>
        <taxon>Gigasporaceae</taxon>
        <taxon>Gigaspora</taxon>
    </lineage>
</organism>
<evidence type="ECO:0000313" key="2">
    <source>
        <dbReference type="EMBL" id="CAG8853045.1"/>
    </source>
</evidence>
<feature type="non-terminal residue" evidence="2">
    <location>
        <position position="57"/>
    </location>
</feature>